<feature type="domain" description="DUF1468" evidence="2">
    <location>
        <begin position="11"/>
        <end position="150"/>
    </location>
</feature>
<keyword evidence="1" id="KW-1133">Transmembrane helix</keyword>
<keyword evidence="4" id="KW-1185">Reference proteome</keyword>
<dbReference type="Pfam" id="PF07331">
    <property type="entry name" value="TctB"/>
    <property type="match status" value="1"/>
</dbReference>
<keyword evidence="1" id="KW-0472">Membrane</keyword>
<feature type="transmembrane region" description="Helical" evidence="1">
    <location>
        <begin position="7"/>
        <end position="24"/>
    </location>
</feature>
<dbReference type="RefSeq" id="WP_093337652.1">
    <property type="nucleotide sequence ID" value="NZ_FOXD01000012.1"/>
</dbReference>
<name>A0A1I5U6A3_9BACI</name>
<dbReference type="STRING" id="1884432.SAMN05518683_11297"/>
<protein>
    <submittedName>
        <fullName evidence="3">Tripartite tricarboxylate transporter TctB family protein</fullName>
    </submittedName>
</protein>
<evidence type="ECO:0000313" key="3">
    <source>
        <dbReference type="EMBL" id="SFP90803.1"/>
    </source>
</evidence>
<proteinExistence type="predicted"/>
<dbReference type="AlphaFoldDB" id="A0A1I5U6A3"/>
<dbReference type="EMBL" id="FOXD01000012">
    <property type="protein sequence ID" value="SFP90803.1"/>
    <property type="molecule type" value="Genomic_DNA"/>
</dbReference>
<feature type="transmembrane region" description="Helical" evidence="1">
    <location>
        <begin position="85"/>
        <end position="118"/>
    </location>
</feature>
<dbReference type="OrthoDB" id="2969509at2"/>
<dbReference type="Proteomes" id="UP000198892">
    <property type="component" value="Unassembled WGS sequence"/>
</dbReference>
<accession>A0A1I5U6A3</accession>
<reference evidence="4" key="1">
    <citation type="submission" date="2016-10" db="EMBL/GenBank/DDBJ databases">
        <authorList>
            <person name="Varghese N."/>
            <person name="Submissions S."/>
        </authorList>
    </citation>
    <scope>NUCLEOTIDE SEQUENCE [LARGE SCALE GENOMIC DNA]</scope>
    <source>
        <strain evidence="4">S7</strain>
    </source>
</reference>
<feature type="transmembrane region" description="Helical" evidence="1">
    <location>
        <begin position="44"/>
        <end position="64"/>
    </location>
</feature>
<evidence type="ECO:0000313" key="4">
    <source>
        <dbReference type="Proteomes" id="UP000198892"/>
    </source>
</evidence>
<gene>
    <name evidence="3" type="ORF">SAMN05518683_11297</name>
</gene>
<dbReference type="InterPro" id="IPR009936">
    <property type="entry name" value="DUF1468"/>
</dbReference>
<sequence>MISKERYVWLFLFMSGIIIWKVLIPTQVQVNQNSSTYGPEFFPNVLAIALIVISAFSLLSTFFIRSSQEHEEKKEKDKEGSKWVGFIVFIIMGVYVFTIEFLHYIPATIIFMLLIMWVLSVRKWYLYIVMFGIIFFVQYVFQNLLYIQLP</sequence>
<evidence type="ECO:0000256" key="1">
    <source>
        <dbReference type="SAM" id="Phobius"/>
    </source>
</evidence>
<keyword evidence="1" id="KW-0812">Transmembrane</keyword>
<organism evidence="3 4">
    <name type="scientific">Salibacterium halotolerans</name>
    <dbReference type="NCBI Taxonomy" id="1884432"/>
    <lineage>
        <taxon>Bacteria</taxon>
        <taxon>Bacillati</taxon>
        <taxon>Bacillota</taxon>
        <taxon>Bacilli</taxon>
        <taxon>Bacillales</taxon>
        <taxon>Bacillaceae</taxon>
    </lineage>
</organism>
<evidence type="ECO:0000259" key="2">
    <source>
        <dbReference type="Pfam" id="PF07331"/>
    </source>
</evidence>
<feature type="transmembrane region" description="Helical" evidence="1">
    <location>
        <begin position="124"/>
        <end position="147"/>
    </location>
</feature>